<dbReference type="EMBL" id="CAUH01006110">
    <property type="protein sequence ID" value="CCU82280.1"/>
    <property type="molecule type" value="Genomic_DNA"/>
</dbReference>
<evidence type="ECO:0000313" key="4">
    <source>
        <dbReference type="Proteomes" id="UP000015441"/>
    </source>
</evidence>
<dbReference type="AlphaFoldDB" id="N1JNQ0"/>
<organism evidence="3 4">
    <name type="scientific">Blumeria graminis f. sp. hordei (strain DH14)</name>
    <name type="common">Barley powdery mildew</name>
    <name type="synonym">Oidium monilioides f. sp. hordei</name>
    <dbReference type="NCBI Taxonomy" id="546991"/>
    <lineage>
        <taxon>Eukaryota</taxon>
        <taxon>Fungi</taxon>
        <taxon>Dikarya</taxon>
        <taxon>Ascomycota</taxon>
        <taxon>Pezizomycotina</taxon>
        <taxon>Leotiomycetes</taxon>
        <taxon>Erysiphales</taxon>
        <taxon>Erysiphaceae</taxon>
        <taxon>Blumeria</taxon>
        <taxon>Blumeria hordei</taxon>
    </lineage>
</organism>
<name>N1JNQ0_BLUG1</name>
<evidence type="ECO:0000256" key="1">
    <source>
        <dbReference type="SAM" id="MobiDB-lite"/>
    </source>
</evidence>
<proteinExistence type="predicted"/>
<dbReference type="Pfam" id="PF09429">
    <property type="entry name" value="Wbp11"/>
    <property type="match status" value="1"/>
</dbReference>
<feature type="region of interest" description="Disordered" evidence="1">
    <location>
        <begin position="166"/>
        <end position="185"/>
    </location>
</feature>
<feature type="compositionally biased region" description="Polar residues" evidence="1">
    <location>
        <begin position="270"/>
        <end position="282"/>
    </location>
</feature>
<comment type="caution">
    <text evidence="3">The sequence shown here is derived from an EMBL/GenBank/DDBJ whole genome shotgun (WGS) entry which is preliminary data.</text>
</comment>
<gene>
    <name evidence="3" type="ORF">BGHDH14_bgh04417</name>
</gene>
<dbReference type="InterPro" id="IPR019007">
    <property type="entry name" value="Wbp11/ELF5/Saf1_N"/>
</dbReference>
<dbReference type="Proteomes" id="UP000015441">
    <property type="component" value="Unassembled WGS sequence"/>
</dbReference>
<feature type="compositionally biased region" description="Basic and acidic residues" evidence="1">
    <location>
        <begin position="256"/>
        <end position="268"/>
    </location>
</feature>
<feature type="compositionally biased region" description="Basic and acidic residues" evidence="1">
    <location>
        <begin position="14"/>
        <end position="56"/>
    </location>
</feature>
<dbReference type="OrthoDB" id="5597581at2759"/>
<accession>N1JNQ0</accession>
<feature type="region of interest" description="Disordered" evidence="1">
    <location>
        <begin position="250"/>
        <end position="282"/>
    </location>
</feature>
<protein>
    <recommendedName>
        <fullName evidence="2">Wbp11/ELF5/Saf1 N-terminal domain-containing protein</fullName>
    </recommendedName>
</protein>
<feature type="compositionally biased region" description="Basic and acidic residues" evidence="1">
    <location>
        <begin position="64"/>
        <end position="87"/>
    </location>
</feature>
<sequence length="282" mass="31685">MVKERSINPAQAQRKAEKAKAIKKGKAEAALRRNEKLARRNPDRLQKQLDDLKALDDSGTPLTSHEKKVRESLEKEIRAVRQARENFGDVTSKLGRGTQQPEVERKKYIQLNKNSEISGKRKREDESSDDSDIPEEVKDIPMPRDTPPPIPKAALDKWYEKQRARKFGAPNQARKASNANLLPVSDKKRMLGRASHISDSSSIPTPQIAAQIVYESKPIIRDLLKEAVAFVPTAVKAKLDRSKGIRTLVEPEEADQLEKEGYRTKAETLPETSTHNISGDSL</sequence>
<feature type="region of interest" description="Disordered" evidence="1">
    <location>
        <begin position="1"/>
        <end position="152"/>
    </location>
</feature>
<dbReference type="InParanoid" id="N1JNQ0"/>
<reference evidence="3 4" key="1">
    <citation type="journal article" date="2010" name="Science">
        <title>Genome expansion and gene loss in powdery mildew fungi reveal tradeoffs in extreme parasitism.</title>
        <authorList>
            <person name="Spanu P.D."/>
            <person name="Abbott J.C."/>
            <person name="Amselem J."/>
            <person name="Burgis T.A."/>
            <person name="Soanes D.M."/>
            <person name="Stueber K."/>
            <person name="Ver Loren van Themaat E."/>
            <person name="Brown J.K.M."/>
            <person name="Butcher S.A."/>
            <person name="Gurr S.J."/>
            <person name="Lebrun M.-H."/>
            <person name="Ridout C.J."/>
            <person name="Schulze-Lefert P."/>
            <person name="Talbot N.J."/>
            <person name="Ahmadinejad N."/>
            <person name="Ametz C."/>
            <person name="Barton G.R."/>
            <person name="Benjdia M."/>
            <person name="Bidzinski P."/>
            <person name="Bindschedler L.V."/>
            <person name="Both M."/>
            <person name="Brewer M.T."/>
            <person name="Cadle-Davidson L."/>
            <person name="Cadle-Davidson M.M."/>
            <person name="Collemare J."/>
            <person name="Cramer R."/>
            <person name="Frenkel O."/>
            <person name="Godfrey D."/>
            <person name="Harriman J."/>
            <person name="Hoede C."/>
            <person name="King B.C."/>
            <person name="Klages S."/>
            <person name="Kleemann J."/>
            <person name="Knoll D."/>
            <person name="Koti P.S."/>
            <person name="Kreplak J."/>
            <person name="Lopez-Ruiz F.J."/>
            <person name="Lu X."/>
            <person name="Maekawa T."/>
            <person name="Mahanil S."/>
            <person name="Micali C."/>
            <person name="Milgroom M.G."/>
            <person name="Montana G."/>
            <person name="Noir S."/>
            <person name="O'Connell R.J."/>
            <person name="Oberhaensli S."/>
            <person name="Parlange F."/>
            <person name="Pedersen C."/>
            <person name="Quesneville H."/>
            <person name="Reinhardt R."/>
            <person name="Rott M."/>
            <person name="Sacristan S."/>
            <person name="Schmidt S.M."/>
            <person name="Schoen M."/>
            <person name="Skamnioti P."/>
            <person name="Sommer H."/>
            <person name="Stephens A."/>
            <person name="Takahara H."/>
            <person name="Thordal-Christensen H."/>
            <person name="Vigouroux M."/>
            <person name="Wessling R."/>
            <person name="Wicker T."/>
            <person name="Panstruga R."/>
        </authorList>
    </citation>
    <scope>NUCLEOTIDE SEQUENCE [LARGE SCALE GENOMIC DNA]</scope>
    <source>
        <strain evidence="3">DH14</strain>
    </source>
</reference>
<evidence type="ECO:0000313" key="3">
    <source>
        <dbReference type="EMBL" id="CCU82280.1"/>
    </source>
</evidence>
<dbReference type="eggNOG" id="ENOG502S9RI">
    <property type="taxonomic scope" value="Eukaryota"/>
</dbReference>
<feature type="domain" description="Wbp11/ELF5/Saf1 N-terminal" evidence="2">
    <location>
        <begin position="4"/>
        <end position="81"/>
    </location>
</feature>
<dbReference type="STRING" id="546991.N1JNQ0"/>
<dbReference type="GO" id="GO:0006396">
    <property type="term" value="P:RNA processing"/>
    <property type="evidence" value="ECO:0007669"/>
    <property type="project" value="InterPro"/>
</dbReference>
<dbReference type="HOGENOM" id="CLU_078580_0_0_1"/>
<evidence type="ECO:0000259" key="2">
    <source>
        <dbReference type="Pfam" id="PF09429"/>
    </source>
</evidence>
<keyword evidence="4" id="KW-1185">Reference proteome</keyword>